<evidence type="ECO:0000313" key="3">
    <source>
        <dbReference type="Proteomes" id="UP000572072"/>
    </source>
</evidence>
<name>A0A7Y3ZFB3_9VIBR</name>
<keyword evidence="1" id="KW-0812">Transmembrane</keyword>
<dbReference type="Proteomes" id="UP000572072">
    <property type="component" value="Unassembled WGS sequence"/>
</dbReference>
<dbReference type="RefSeq" id="WP_171359299.1">
    <property type="nucleotide sequence ID" value="NZ_VTYN01000047.1"/>
</dbReference>
<comment type="caution">
    <text evidence="2">The sequence shown here is derived from an EMBL/GenBank/DDBJ whole genome shotgun (WGS) entry which is preliminary data.</text>
</comment>
<evidence type="ECO:0000256" key="1">
    <source>
        <dbReference type="SAM" id="Phobius"/>
    </source>
</evidence>
<keyword evidence="1" id="KW-0472">Membrane</keyword>
<organism evidence="2 3">
    <name type="scientific">Vibrio rotiferianus</name>
    <dbReference type="NCBI Taxonomy" id="190895"/>
    <lineage>
        <taxon>Bacteria</taxon>
        <taxon>Pseudomonadati</taxon>
        <taxon>Pseudomonadota</taxon>
        <taxon>Gammaproteobacteria</taxon>
        <taxon>Vibrionales</taxon>
        <taxon>Vibrionaceae</taxon>
        <taxon>Vibrio</taxon>
    </lineage>
</organism>
<protein>
    <submittedName>
        <fullName evidence="2">Uncharacterized protein</fullName>
    </submittedName>
</protein>
<accession>A0A7Y3ZFB3</accession>
<reference evidence="2 3" key="1">
    <citation type="submission" date="2019-08" db="EMBL/GenBank/DDBJ databases">
        <title>Draft genome sequencing and comparative genomics of hatchery-associated Vibrios.</title>
        <authorList>
            <person name="Kehlet-Delgado H."/>
            <person name="Mueller R.S."/>
        </authorList>
    </citation>
    <scope>NUCLEOTIDE SEQUENCE [LARGE SCALE GENOMIC DNA]</scope>
    <source>
        <strain evidence="2 3">00-78-3</strain>
    </source>
</reference>
<proteinExistence type="predicted"/>
<gene>
    <name evidence="2" type="ORF">F0262_23810</name>
</gene>
<sequence length="114" mass="12100">MEASQVRKGIRNAKLNQDNSNILFGEIVLISIGIGLANQSWWWGGGALIGFLVTLNIKPIALLLMFALSLVWGVIGCGIGSLFESTGAMVVLSIIGFLCGLGVHLSALEWTQDA</sequence>
<keyword evidence="1" id="KW-1133">Transmembrane helix</keyword>
<feature type="transmembrane region" description="Helical" evidence="1">
    <location>
        <begin position="21"/>
        <end position="42"/>
    </location>
</feature>
<feature type="transmembrane region" description="Helical" evidence="1">
    <location>
        <begin position="48"/>
        <end position="75"/>
    </location>
</feature>
<evidence type="ECO:0000313" key="2">
    <source>
        <dbReference type="EMBL" id="NOH51050.1"/>
    </source>
</evidence>
<dbReference type="AlphaFoldDB" id="A0A7Y3ZFB3"/>
<feature type="transmembrane region" description="Helical" evidence="1">
    <location>
        <begin position="87"/>
        <end position="108"/>
    </location>
</feature>
<dbReference type="EMBL" id="VTYN01000047">
    <property type="protein sequence ID" value="NOH51050.1"/>
    <property type="molecule type" value="Genomic_DNA"/>
</dbReference>